<gene>
    <name evidence="4" type="ORF">HOP12_01610</name>
</gene>
<sequence length="507" mass="54778">MDSMLYRRFHSIARHLLVALIALGSLTRGADAAEPPGFPDTPSGRVARAYFDSFGAGEAEMRSFFTAHVSKEDLAERPIEARLARWSEMRDRFGALTPRSVSASEPTRLSVNVESEKSGTILMIFECRDVPPHTLVGVQIEATEDGGRSRTPPTDDTGPPPSDAAIVARLSSALDSLFRLDRFSGVAMLDKDGQTLFAKAYGLASREAKRPITMETRFNIASIGKQFTAVAIRQLAAAGKLSLSDPVTRHLKDYRVANADSITIAMLLEHRAGVPDVFDSKELWEHPERARTAEDWYALVRDRPLGFKPGTRQRYSNGGFVVLGMVIERVSGEDYYAYLRRHVYAPAGMTRTDSHLADQLPADVALGYTRDSEAHGPGRAGAGDDHTPRFITEGFGRASAAGGNHSTAGDLIRYARALRAGTLLGREASDDLMGPGIGLGVAGGAPGKNALLELKGPYTLVILANQDPPVAEAFAETVGHMIARAVRGDARDDTDGRRQGRIGGPKR</sequence>
<feature type="domain" description="Beta-lactamase-related" evidence="3">
    <location>
        <begin position="185"/>
        <end position="435"/>
    </location>
</feature>
<feature type="chain" id="PRO_5032421357" evidence="2">
    <location>
        <begin position="33"/>
        <end position="507"/>
    </location>
</feature>
<dbReference type="AlphaFoldDB" id="A0A849SLS3"/>
<proteinExistence type="predicted"/>
<comment type="caution">
    <text evidence="4">The sequence shown here is derived from an EMBL/GenBank/DDBJ whole genome shotgun (WGS) entry which is preliminary data.</text>
</comment>
<dbReference type="InterPro" id="IPR050789">
    <property type="entry name" value="Diverse_Enzym_Activities"/>
</dbReference>
<name>A0A849SLS3_UNCEI</name>
<accession>A0A849SLS3</accession>
<dbReference type="SUPFAM" id="SSF56601">
    <property type="entry name" value="beta-lactamase/transpeptidase-like"/>
    <property type="match status" value="1"/>
</dbReference>
<protein>
    <submittedName>
        <fullName evidence="4">Beta-lactamase family protein</fullName>
    </submittedName>
</protein>
<evidence type="ECO:0000313" key="4">
    <source>
        <dbReference type="EMBL" id="NOT32845.1"/>
    </source>
</evidence>
<feature type="compositionally biased region" description="Basic and acidic residues" evidence="1">
    <location>
        <begin position="370"/>
        <end position="388"/>
    </location>
</feature>
<organism evidence="4 5">
    <name type="scientific">Eiseniibacteriota bacterium</name>
    <dbReference type="NCBI Taxonomy" id="2212470"/>
    <lineage>
        <taxon>Bacteria</taxon>
        <taxon>Candidatus Eiseniibacteriota</taxon>
    </lineage>
</organism>
<dbReference type="PANTHER" id="PTHR43283:SF18">
    <property type="match status" value="1"/>
</dbReference>
<feature type="region of interest" description="Disordered" evidence="1">
    <location>
        <begin position="141"/>
        <end position="163"/>
    </location>
</feature>
<dbReference type="InterPro" id="IPR001466">
    <property type="entry name" value="Beta-lactam-related"/>
</dbReference>
<dbReference type="Pfam" id="PF00144">
    <property type="entry name" value="Beta-lactamase"/>
    <property type="match status" value="1"/>
</dbReference>
<keyword evidence="2" id="KW-0732">Signal</keyword>
<dbReference type="EMBL" id="JABFRW010000019">
    <property type="protein sequence ID" value="NOT32845.1"/>
    <property type="molecule type" value="Genomic_DNA"/>
</dbReference>
<dbReference type="InterPro" id="IPR012338">
    <property type="entry name" value="Beta-lactam/transpept-like"/>
</dbReference>
<evidence type="ECO:0000256" key="1">
    <source>
        <dbReference type="SAM" id="MobiDB-lite"/>
    </source>
</evidence>
<evidence type="ECO:0000313" key="5">
    <source>
        <dbReference type="Proteomes" id="UP000580839"/>
    </source>
</evidence>
<evidence type="ECO:0000259" key="3">
    <source>
        <dbReference type="Pfam" id="PF00144"/>
    </source>
</evidence>
<dbReference type="PANTHER" id="PTHR43283">
    <property type="entry name" value="BETA-LACTAMASE-RELATED"/>
    <property type="match status" value="1"/>
</dbReference>
<dbReference type="Proteomes" id="UP000580839">
    <property type="component" value="Unassembled WGS sequence"/>
</dbReference>
<dbReference type="Gene3D" id="3.40.710.10">
    <property type="entry name" value="DD-peptidase/beta-lactamase superfamily"/>
    <property type="match status" value="1"/>
</dbReference>
<feature type="region of interest" description="Disordered" evidence="1">
    <location>
        <begin position="369"/>
        <end position="391"/>
    </location>
</feature>
<reference evidence="4 5" key="1">
    <citation type="submission" date="2020-04" db="EMBL/GenBank/DDBJ databases">
        <title>Metagenomic profiling of ammonia- and methane-oxidizing microorganisms in a Dutch drinking water treatment plant.</title>
        <authorList>
            <person name="Poghosyan L."/>
            <person name="Leucker S."/>
        </authorList>
    </citation>
    <scope>NUCLEOTIDE SEQUENCE [LARGE SCALE GENOMIC DNA]</scope>
    <source>
        <strain evidence="4">S-RSF-IL-03</strain>
    </source>
</reference>
<evidence type="ECO:0000256" key="2">
    <source>
        <dbReference type="SAM" id="SignalP"/>
    </source>
</evidence>
<feature type="signal peptide" evidence="2">
    <location>
        <begin position="1"/>
        <end position="32"/>
    </location>
</feature>